<dbReference type="RefSeq" id="WP_021720746.1">
    <property type="nucleotide sequence ID" value="NZ_FR892812.1"/>
</dbReference>
<dbReference type="EMBL" id="CBGL010000017">
    <property type="protein sequence ID" value="CDD09897.1"/>
    <property type="molecule type" value="Genomic_DNA"/>
</dbReference>
<dbReference type="AlphaFoldDB" id="R6XUF0"/>
<name>R6XUF0_9FIRM</name>
<evidence type="ECO:0000256" key="1">
    <source>
        <dbReference type="SAM" id="Phobius"/>
    </source>
</evidence>
<feature type="transmembrane region" description="Helical" evidence="1">
    <location>
        <begin position="54"/>
        <end position="75"/>
    </location>
</feature>
<dbReference type="Proteomes" id="UP000014937">
    <property type="component" value="Unassembled WGS sequence"/>
</dbReference>
<proteinExistence type="predicted"/>
<dbReference type="HOGENOM" id="CLU_996970_0_0_9"/>
<evidence type="ECO:0000313" key="2">
    <source>
        <dbReference type="EMBL" id="CDD09897.1"/>
    </source>
</evidence>
<gene>
    <name evidence="2" type="ORF">BN587_01707</name>
</gene>
<comment type="caution">
    <text evidence="2">The sequence shown here is derived from an EMBL/GenBank/DDBJ whole genome shotgun (WGS) entry which is preliminary data.</text>
</comment>
<protein>
    <submittedName>
        <fullName evidence="2">Uncharacterized protein</fullName>
    </submittedName>
</protein>
<keyword evidence="1" id="KW-0812">Transmembrane</keyword>
<reference evidence="2" key="1">
    <citation type="submission" date="2012-11" db="EMBL/GenBank/DDBJ databases">
        <title>Dependencies among metagenomic species, viruses, plasmids and units of genetic variation.</title>
        <authorList>
            <person name="Nielsen H.B."/>
            <person name="Almeida M."/>
            <person name="Juncker A.S."/>
            <person name="Rasmussen S."/>
            <person name="Li J."/>
            <person name="Sunagawa S."/>
            <person name="Plichta D."/>
            <person name="Gautier L."/>
            <person name="Le Chatelier E."/>
            <person name="Peletier E."/>
            <person name="Bonde I."/>
            <person name="Nielsen T."/>
            <person name="Manichanh C."/>
            <person name="Arumugam M."/>
            <person name="Batto J."/>
            <person name="Santos M.B.Q.D."/>
            <person name="Blom N."/>
            <person name="Borruel N."/>
            <person name="Burgdorf K.S."/>
            <person name="Boumezbeur F."/>
            <person name="Casellas F."/>
            <person name="Dore J."/>
            <person name="Guarner F."/>
            <person name="Hansen T."/>
            <person name="Hildebrand F."/>
            <person name="Kaas R.S."/>
            <person name="Kennedy S."/>
            <person name="Kristiansen K."/>
            <person name="Kultima J.R."/>
            <person name="Leonard P."/>
            <person name="Levenez F."/>
            <person name="Lund O."/>
            <person name="Moumen B."/>
            <person name="Le Paslier D."/>
            <person name="Pons N."/>
            <person name="Pedersen O."/>
            <person name="Prifti E."/>
            <person name="Qin J."/>
            <person name="Raes J."/>
            <person name="Tap J."/>
            <person name="Tims S."/>
            <person name="Ussery D.W."/>
            <person name="Yamada T."/>
            <person name="MetaHit consortium"/>
            <person name="Renault P."/>
            <person name="Sicheritz-Ponten T."/>
            <person name="Bork P."/>
            <person name="Wang J."/>
            <person name="Brunak S."/>
            <person name="Ehrlich S.D."/>
        </authorList>
    </citation>
    <scope>NUCLEOTIDE SEQUENCE [LARGE SCALE GENOMIC DNA]</scope>
</reference>
<keyword evidence="1" id="KW-1133">Transmembrane helix</keyword>
<sequence length="279" mass="32276">MLEMRQDSVRTVLVKAFYREEPRFVGWLFLGFIFIGILSYMFKSDTLAMALEFVLFLAWIVAKLVYYFSAFFGVYDQYHSCVQKDAEFLKDRAINVMGLIEEEFSLIDPIIASGYASDSSCIHIGEKIEKVSFIRVIWLWILKKICFWRKPERISEHVFLDCGDGKIICSLVTFTYIAFTEQQAVAYKCYYDIAYGKILEEYTVEVAYRDIDAVKYGDELLHVWSVNKQNWSRVKINWLSLNVASNNRIAASISGNSEILSNQVPAVQALIRSKKEELA</sequence>
<accession>R6XUF0</accession>
<evidence type="ECO:0000313" key="3">
    <source>
        <dbReference type="Proteomes" id="UP000014937"/>
    </source>
</evidence>
<keyword evidence="1" id="KW-0472">Membrane</keyword>
<organism evidence="2 3">
    <name type="scientific">Phascolarctobacterium succinatutens CAG:287</name>
    <dbReference type="NCBI Taxonomy" id="1263101"/>
    <lineage>
        <taxon>Bacteria</taxon>
        <taxon>Bacillati</taxon>
        <taxon>Bacillota</taxon>
        <taxon>Negativicutes</taxon>
        <taxon>Acidaminococcales</taxon>
        <taxon>Acidaminococcaceae</taxon>
        <taxon>Phascolarctobacterium</taxon>
    </lineage>
</organism>
<feature type="transmembrane region" description="Helical" evidence="1">
    <location>
        <begin position="24"/>
        <end position="42"/>
    </location>
</feature>